<dbReference type="AlphaFoldDB" id="A0A2P2M4K5"/>
<evidence type="ECO:0000313" key="1">
    <source>
        <dbReference type="EMBL" id="MBX25132.1"/>
    </source>
</evidence>
<organism evidence="1">
    <name type="scientific">Rhizophora mucronata</name>
    <name type="common">Asiatic mangrove</name>
    <dbReference type="NCBI Taxonomy" id="61149"/>
    <lineage>
        <taxon>Eukaryota</taxon>
        <taxon>Viridiplantae</taxon>
        <taxon>Streptophyta</taxon>
        <taxon>Embryophyta</taxon>
        <taxon>Tracheophyta</taxon>
        <taxon>Spermatophyta</taxon>
        <taxon>Magnoliopsida</taxon>
        <taxon>eudicotyledons</taxon>
        <taxon>Gunneridae</taxon>
        <taxon>Pentapetalae</taxon>
        <taxon>rosids</taxon>
        <taxon>fabids</taxon>
        <taxon>Malpighiales</taxon>
        <taxon>Rhizophoraceae</taxon>
        <taxon>Rhizophora</taxon>
    </lineage>
</organism>
<protein>
    <submittedName>
        <fullName evidence="1">Uncharacterized protein</fullName>
    </submittedName>
</protein>
<reference evidence="1" key="1">
    <citation type="submission" date="2018-02" db="EMBL/GenBank/DDBJ databases">
        <title>Rhizophora mucronata_Transcriptome.</title>
        <authorList>
            <person name="Meera S.P."/>
            <person name="Sreeshan A."/>
            <person name="Augustine A."/>
        </authorList>
    </citation>
    <scope>NUCLEOTIDE SEQUENCE</scope>
    <source>
        <tissue evidence="1">Leaf</tissue>
    </source>
</reference>
<proteinExistence type="predicted"/>
<sequence>MHRDIQLRVQTTTNWKRQKRYYL</sequence>
<dbReference type="EMBL" id="GGEC01044648">
    <property type="protein sequence ID" value="MBX25132.1"/>
    <property type="molecule type" value="Transcribed_RNA"/>
</dbReference>
<name>A0A2P2M4K5_RHIMU</name>
<accession>A0A2P2M4K5</accession>